<name>A0ACC0KAJ6_CHOFU</name>
<dbReference type="Proteomes" id="UP001064048">
    <property type="component" value="Chromosome 28"/>
</dbReference>
<organism evidence="1 2">
    <name type="scientific">Choristoneura fumiferana</name>
    <name type="common">Spruce budworm moth</name>
    <name type="synonym">Archips fumiferana</name>
    <dbReference type="NCBI Taxonomy" id="7141"/>
    <lineage>
        <taxon>Eukaryota</taxon>
        <taxon>Metazoa</taxon>
        <taxon>Ecdysozoa</taxon>
        <taxon>Arthropoda</taxon>
        <taxon>Hexapoda</taxon>
        <taxon>Insecta</taxon>
        <taxon>Pterygota</taxon>
        <taxon>Neoptera</taxon>
        <taxon>Endopterygota</taxon>
        <taxon>Lepidoptera</taxon>
        <taxon>Glossata</taxon>
        <taxon>Ditrysia</taxon>
        <taxon>Tortricoidea</taxon>
        <taxon>Tortricidae</taxon>
        <taxon>Tortricinae</taxon>
        <taxon>Choristoneura</taxon>
    </lineage>
</organism>
<gene>
    <name evidence="1" type="ORF">MSG28_015361</name>
</gene>
<keyword evidence="2" id="KW-1185">Reference proteome</keyword>
<comment type="caution">
    <text evidence="1">The sequence shown here is derived from an EMBL/GenBank/DDBJ whole genome shotgun (WGS) entry which is preliminary data.</text>
</comment>
<evidence type="ECO:0000313" key="1">
    <source>
        <dbReference type="EMBL" id="KAI8433313.1"/>
    </source>
</evidence>
<reference evidence="1 2" key="1">
    <citation type="journal article" date="2022" name="Genome Biol. Evol.">
        <title>The Spruce Budworm Genome: Reconstructing the Evolutionary History of Antifreeze Proteins.</title>
        <authorList>
            <person name="Beliveau C."/>
            <person name="Gagne P."/>
            <person name="Picq S."/>
            <person name="Vernygora O."/>
            <person name="Keeling C.I."/>
            <person name="Pinkney K."/>
            <person name="Doucet D."/>
            <person name="Wen F."/>
            <person name="Johnston J.S."/>
            <person name="Maaroufi H."/>
            <person name="Boyle B."/>
            <person name="Laroche J."/>
            <person name="Dewar K."/>
            <person name="Juretic N."/>
            <person name="Blackburn G."/>
            <person name="Nisole A."/>
            <person name="Brunet B."/>
            <person name="Brandao M."/>
            <person name="Lumley L."/>
            <person name="Duan J."/>
            <person name="Quan G."/>
            <person name="Lucarotti C.J."/>
            <person name="Roe A.D."/>
            <person name="Sperling F.A.H."/>
            <person name="Levesque R.C."/>
            <person name="Cusson M."/>
        </authorList>
    </citation>
    <scope>NUCLEOTIDE SEQUENCE [LARGE SCALE GENOMIC DNA]</scope>
    <source>
        <strain evidence="1">Glfc:IPQL:Cfum</strain>
    </source>
</reference>
<evidence type="ECO:0000313" key="2">
    <source>
        <dbReference type="Proteomes" id="UP001064048"/>
    </source>
</evidence>
<dbReference type="EMBL" id="CM046128">
    <property type="protein sequence ID" value="KAI8433313.1"/>
    <property type="molecule type" value="Genomic_DNA"/>
</dbReference>
<sequence>MPAPPISPHTTLDTMEPYRLVMSITSNWCGLGREREREARIYGVAVVPTAAGGGGSRSRCDRLYDVFLHLCSLRFKSIALLVDQSFLYTKH</sequence>
<accession>A0ACC0KAJ6</accession>
<protein>
    <submittedName>
        <fullName evidence="1">Uncharacterized protein</fullName>
    </submittedName>
</protein>
<proteinExistence type="predicted"/>